<name>A0ACA9QJN8_9GLOM</name>
<gene>
    <name evidence="1" type="ORF">DHETER_LOCUS14933</name>
</gene>
<feature type="non-terminal residue" evidence="1">
    <location>
        <position position="1"/>
    </location>
</feature>
<keyword evidence="2" id="KW-1185">Reference proteome</keyword>
<proteinExistence type="predicted"/>
<sequence>WQQLLDMLDHGNQTVQIKGAYLNYTPKIQAFISNISLNKLYNYTEDYLTIRLALEETKPNHKYYSSLE</sequence>
<accession>A0ACA9QJN8</accession>
<protein>
    <submittedName>
        <fullName evidence="1">7615_t:CDS:1</fullName>
    </submittedName>
</protein>
<evidence type="ECO:0000313" key="2">
    <source>
        <dbReference type="Proteomes" id="UP000789702"/>
    </source>
</evidence>
<dbReference type="EMBL" id="CAJVPU010048515">
    <property type="protein sequence ID" value="CAG8755751.1"/>
    <property type="molecule type" value="Genomic_DNA"/>
</dbReference>
<comment type="caution">
    <text evidence="1">The sequence shown here is derived from an EMBL/GenBank/DDBJ whole genome shotgun (WGS) entry which is preliminary data.</text>
</comment>
<organism evidence="1 2">
    <name type="scientific">Dentiscutata heterogama</name>
    <dbReference type="NCBI Taxonomy" id="1316150"/>
    <lineage>
        <taxon>Eukaryota</taxon>
        <taxon>Fungi</taxon>
        <taxon>Fungi incertae sedis</taxon>
        <taxon>Mucoromycota</taxon>
        <taxon>Glomeromycotina</taxon>
        <taxon>Glomeromycetes</taxon>
        <taxon>Diversisporales</taxon>
        <taxon>Gigasporaceae</taxon>
        <taxon>Dentiscutata</taxon>
    </lineage>
</organism>
<dbReference type="Proteomes" id="UP000789702">
    <property type="component" value="Unassembled WGS sequence"/>
</dbReference>
<feature type="non-terminal residue" evidence="1">
    <location>
        <position position="68"/>
    </location>
</feature>
<reference evidence="1" key="1">
    <citation type="submission" date="2021-06" db="EMBL/GenBank/DDBJ databases">
        <authorList>
            <person name="Kallberg Y."/>
            <person name="Tangrot J."/>
            <person name="Rosling A."/>
        </authorList>
    </citation>
    <scope>NUCLEOTIDE SEQUENCE</scope>
    <source>
        <strain evidence="1">IL203A</strain>
    </source>
</reference>
<evidence type="ECO:0000313" key="1">
    <source>
        <dbReference type="EMBL" id="CAG8755751.1"/>
    </source>
</evidence>